<dbReference type="InterPro" id="IPR036388">
    <property type="entry name" value="WH-like_DNA-bd_sf"/>
</dbReference>
<dbReference type="PRINTS" id="PR00046">
    <property type="entry name" value="SIGMA70FCT"/>
</dbReference>
<dbReference type="Gene3D" id="1.20.120.1810">
    <property type="match status" value="1"/>
</dbReference>
<evidence type="ECO:0000259" key="7">
    <source>
        <dbReference type="PROSITE" id="PS00715"/>
    </source>
</evidence>
<protein>
    <recommendedName>
        <fullName evidence="6">RNA polymerase sigma factor</fullName>
    </recommendedName>
</protein>
<dbReference type="InterPro" id="IPR007627">
    <property type="entry name" value="RNA_pol_sigma70_r2"/>
</dbReference>
<dbReference type="EMBL" id="CP019454">
    <property type="protein sequence ID" value="AUW93626.1"/>
    <property type="molecule type" value="Genomic_DNA"/>
</dbReference>
<feature type="domain" description="RNA polymerase sigma-70" evidence="8">
    <location>
        <begin position="215"/>
        <end position="241"/>
    </location>
</feature>
<evidence type="ECO:0000256" key="1">
    <source>
        <dbReference type="ARBA" id="ARBA00022969"/>
    </source>
</evidence>
<keyword evidence="4 6" id="KW-0238">DNA-binding</keyword>
<sequence length="259" mass="29395">MPSEGHWPGPQDDTQLYRLAQAGDPNARRDLVERHWNLIWHIVHRFQGRGYDPEDLFQVGAIGLLKAIDRFDVDRGLKFSTYAVPLIMGEIRRHMRDDQPIRVARSLRELGMRVEQVRGLLSQQLGRDPTPAEVAQKMDIDPSDIAEAMEAVRPPASLNQTIESSTGSEKHLGDVITDSLGENEWLEQMALGQAFSALDERERFILRARFVEGRTQTEVARQLKVSQVQVSRLERRALDRMKAALTDHEGSSGTNPIRE</sequence>
<dbReference type="RefSeq" id="WP_103375382.1">
    <property type="nucleotide sequence ID" value="NZ_CP133983.1"/>
</dbReference>
<dbReference type="Gene3D" id="1.10.10.10">
    <property type="entry name" value="Winged helix-like DNA-binding domain superfamily/Winged helix DNA-binding domain"/>
    <property type="match status" value="2"/>
</dbReference>
<dbReference type="SUPFAM" id="SSF88946">
    <property type="entry name" value="Sigma2 domain of RNA polymerase sigma factors"/>
    <property type="match status" value="1"/>
</dbReference>
<dbReference type="InterPro" id="IPR014284">
    <property type="entry name" value="RNA_pol_sigma-70_dom"/>
</dbReference>
<keyword evidence="1" id="KW-0749">Sporulation</keyword>
<dbReference type="InterPro" id="IPR013324">
    <property type="entry name" value="RNA_pol_sigma_r3/r4-like"/>
</dbReference>
<evidence type="ECO:0000259" key="8">
    <source>
        <dbReference type="PROSITE" id="PS00716"/>
    </source>
</evidence>
<dbReference type="PANTHER" id="PTHR30603:SF17">
    <property type="entry name" value="RNA POLYMERASE SIGMA-G FACTOR"/>
    <property type="match status" value="1"/>
</dbReference>
<evidence type="ECO:0000313" key="9">
    <source>
        <dbReference type="EMBL" id="AUW93626.1"/>
    </source>
</evidence>
<dbReference type="Pfam" id="PF04539">
    <property type="entry name" value="Sigma70_r3"/>
    <property type="match status" value="1"/>
</dbReference>
<dbReference type="PANTHER" id="PTHR30603">
    <property type="entry name" value="RNA POLYMERASE SIGMA FACTOR RPO"/>
    <property type="match status" value="1"/>
</dbReference>
<accession>A0ABN5GYM2</accession>
<proteinExistence type="inferred from homology"/>
<dbReference type="SUPFAM" id="SSF88659">
    <property type="entry name" value="Sigma3 and sigma4 domains of RNA polymerase sigma factors"/>
    <property type="match status" value="2"/>
</dbReference>
<dbReference type="Pfam" id="PF04545">
    <property type="entry name" value="Sigma70_r4"/>
    <property type="match status" value="1"/>
</dbReference>
<dbReference type="InterPro" id="IPR000943">
    <property type="entry name" value="RNA_pol_sigma70"/>
</dbReference>
<reference evidence="9 10" key="1">
    <citation type="journal article" date="2019" name="Sci. Rep.">
        <title>Sulfobacillus thermotolerans: new insights into resistance and metabolic capacities of acidophilic chemolithotrophs.</title>
        <authorList>
            <person name="Panyushkina A.E."/>
            <person name="Babenko V.V."/>
            <person name="Nikitina A.S."/>
            <person name="Selezneva O.V."/>
            <person name="Tsaplina I.A."/>
            <person name="Letarova M.A."/>
            <person name="Kostryukova E.S."/>
            <person name="Letarov A.V."/>
        </authorList>
    </citation>
    <scope>NUCLEOTIDE SEQUENCE [LARGE SCALE GENOMIC DNA]</scope>
    <source>
        <strain evidence="9 10">Kr1</strain>
    </source>
</reference>
<evidence type="ECO:0000256" key="2">
    <source>
        <dbReference type="ARBA" id="ARBA00023015"/>
    </source>
</evidence>
<dbReference type="InterPro" id="IPR013325">
    <property type="entry name" value="RNA_pol_sigma_r2"/>
</dbReference>
<gene>
    <name evidence="9" type="ORF">BXT84_06445</name>
</gene>
<dbReference type="Proteomes" id="UP000325292">
    <property type="component" value="Chromosome"/>
</dbReference>
<comment type="similarity">
    <text evidence="6">Belongs to the sigma-70 factor family.</text>
</comment>
<dbReference type="NCBIfam" id="TIGR02980">
    <property type="entry name" value="SigBFG"/>
    <property type="match status" value="1"/>
</dbReference>
<dbReference type="InterPro" id="IPR014322">
    <property type="entry name" value="RNA_pol_sigma-B/F/G"/>
</dbReference>
<feature type="domain" description="RNA polymerase sigma-70" evidence="7">
    <location>
        <begin position="55"/>
        <end position="68"/>
    </location>
</feature>
<name>A0ABN5GYM2_9FIRM</name>
<evidence type="ECO:0000256" key="6">
    <source>
        <dbReference type="RuleBase" id="RU362124"/>
    </source>
</evidence>
<dbReference type="NCBIfam" id="TIGR02937">
    <property type="entry name" value="sigma70-ECF"/>
    <property type="match status" value="1"/>
</dbReference>
<dbReference type="CDD" id="cd06171">
    <property type="entry name" value="Sigma70_r4"/>
    <property type="match status" value="1"/>
</dbReference>
<organism evidence="9 10">
    <name type="scientific">Sulfobacillus thermotolerans</name>
    <dbReference type="NCBI Taxonomy" id="338644"/>
    <lineage>
        <taxon>Bacteria</taxon>
        <taxon>Bacillati</taxon>
        <taxon>Bacillota</taxon>
        <taxon>Clostridia</taxon>
        <taxon>Eubacteriales</taxon>
        <taxon>Clostridiales Family XVII. Incertae Sedis</taxon>
        <taxon>Sulfobacillus</taxon>
    </lineage>
</organism>
<dbReference type="Pfam" id="PF04542">
    <property type="entry name" value="Sigma70_r2"/>
    <property type="match status" value="1"/>
</dbReference>
<comment type="function">
    <text evidence="6">Sigma factors are initiation factors that promote the attachment of RNA polymerase to specific initiation sites and are then released.</text>
</comment>
<dbReference type="PROSITE" id="PS00716">
    <property type="entry name" value="SIGMA70_2"/>
    <property type="match status" value="1"/>
</dbReference>
<keyword evidence="10" id="KW-1185">Reference proteome</keyword>
<dbReference type="InterPro" id="IPR007630">
    <property type="entry name" value="RNA_pol_sigma70_r4"/>
</dbReference>
<dbReference type="PROSITE" id="PS00715">
    <property type="entry name" value="SIGMA70_1"/>
    <property type="match status" value="1"/>
</dbReference>
<keyword evidence="2 6" id="KW-0805">Transcription regulation</keyword>
<evidence type="ECO:0000256" key="4">
    <source>
        <dbReference type="ARBA" id="ARBA00023125"/>
    </source>
</evidence>
<keyword evidence="3 6" id="KW-0731">Sigma factor</keyword>
<evidence type="ECO:0000256" key="5">
    <source>
        <dbReference type="ARBA" id="ARBA00023163"/>
    </source>
</evidence>
<dbReference type="InterPro" id="IPR050239">
    <property type="entry name" value="Sigma-70_RNA_pol_init_factors"/>
</dbReference>
<evidence type="ECO:0000313" key="10">
    <source>
        <dbReference type="Proteomes" id="UP000325292"/>
    </source>
</evidence>
<dbReference type="InterPro" id="IPR007624">
    <property type="entry name" value="RNA_pol_sigma70_r3"/>
</dbReference>
<evidence type="ECO:0000256" key="3">
    <source>
        <dbReference type="ARBA" id="ARBA00023082"/>
    </source>
</evidence>
<keyword evidence="5 6" id="KW-0804">Transcription</keyword>